<dbReference type="GeneID" id="6086059"/>
<accession>B0E2I6</accession>
<keyword evidence="1" id="KW-0732">Signal</keyword>
<dbReference type="Proteomes" id="UP000001194">
    <property type="component" value="Unassembled WGS sequence"/>
</dbReference>
<name>B0E2I6_LACBS</name>
<keyword evidence="3" id="KW-1185">Reference proteome</keyword>
<reference evidence="2 3" key="1">
    <citation type="journal article" date="2008" name="Nature">
        <title>The genome of Laccaria bicolor provides insights into mycorrhizal symbiosis.</title>
        <authorList>
            <person name="Martin F."/>
            <person name="Aerts A."/>
            <person name="Ahren D."/>
            <person name="Brun A."/>
            <person name="Danchin E.G.J."/>
            <person name="Duchaussoy F."/>
            <person name="Gibon J."/>
            <person name="Kohler A."/>
            <person name="Lindquist E."/>
            <person name="Pereda V."/>
            <person name="Salamov A."/>
            <person name="Shapiro H.J."/>
            <person name="Wuyts J."/>
            <person name="Blaudez D."/>
            <person name="Buee M."/>
            <person name="Brokstein P."/>
            <person name="Canbaeck B."/>
            <person name="Cohen D."/>
            <person name="Courty P.E."/>
            <person name="Coutinho P.M."/>
            <person name="Delaruelle C."/>
            <person name="Detter J.C."/>
            <person name="Deveau A."/>
            <person name="DiFazio S."/>
            <person name="Duplessis S."/>
            <person name="Fraissinet-Tachet L."/>
            <person name="Lucic E."/>
            <person name="Frey-Klett P."/>
            <person name="Fourrey C."/>
            <person name="Feussner I."/>
            <person name="Gay G."/>
            <person name="Grimwood J."/>
            <person name="Hoegger P.J."/>
            <person name="Jain P."/>
            <person name="Kilaru S."/>
            <person name="Labbe J."/>
            <person name="Lin Y.C."/>
            <person name="Legue V."/>
            <person name="Le Tacon F."/>
            <person name="Marmeisse R."/>
            <person name="Melayah D."/>
            <person name="Montanini B."/>
            <person name="Muratet M."/>
            <person name="Nehls U."/>
            <person name="Niculita-Hirzel H."/>
            <person name="Oudot-Le Secq M.P."/>
            <person name="Peter M."/>
            <person name="Quesneville H."/>
            <person name="Rajashekar B."/>
            <person name="Reich M."/>
            <person name="Rouhier N."/>
            <person name="Schmutz J."/>
            <person name="Yin T."/>
            <person name="Chalot M."/>
            <person name="Henrissat B."/>
            <person name="Kuees U."/>
            <person name="Lucas S."/>
            <person name="Van de Peer Y."/>
            <person name="Podila G.K."/>
            <person name="Polle A."/>
            <person name="Pukkila P.J."/>
            <person name="Richardson P.M."/>
            <person name="Rouze P."/>
            <person name="Sanders I.R."/>
            <person name="Stajich J.E."/>
            <person name="Tunlid A."/>
            <person name="Tuskan G."/>
            <person name="Grigoriev I.V."/>
        </authorList>
    </citation>
    <scope>NUCLEOTIDE SEQUENCE [LARGE SCALE GENOMIC DNA]</scope>
    <source>
        <strain evidence="3">S238N-H82 / ATCC MYA-4686</strain>
    </source>
</reference>
<evidence type="ECO:0000313" key="3">
    <source>
        <dbReference type="Proteomes" id="UP000001194"/>
    </source>
</evidence>
<dbReference type="HOGENOM" id="CLU_136924_1_1_1"/>
<feature type="chain" id="PRO_5002749650" evidence="1">
    <location>
        <begin position="18"/>
        <end position="62"/>
    </location>
</feature>
<dbReference type="KEGG" id="lbc:LACBIDRAFT_318471"/>
<evidence type="ECO:0000313" key="2">
    <source>
        <dbReference type="EMBL" id="EDQ98954.1"/>
    </source>
</evidence>
<feature type="signal peptide" evidence="1">
    <location>
        <begin position="1"/>
        <end position="17"/>
    </location>
</feature>
<organism evidence="3">
    <name type="scientific">Laccaria bicolor (strain S238N-H82 / ATCC MYA-4686)</name>
    <name type="common">Bicoloured deceiver</name>
    <name type="synonym">Laccaria laccata var. bicolor</name>
    <dbReference type="NCBI Taxonomy" id="486041"/>
    <lineage>
        <taxon>Eukaryota</taxon>
        <taxon>Fungi</taxon>
        <taxon>Dikarya</taxon>
        <taxon>Basidiomycota</taxon>
        <taxon>Agaricomycotina</taxon>
        <taxon>Agaricomycetes</taxon>
        <taxon>Agaricomycetidae</taxon>
        <taxon>Agaricales</taxon>
        <taxon>Agaricineae</taxon>
        <taxon>Hydnangiaceae</taxon>
        <taxon>Laccaria</taxon>
    </lineage>
</organism>
<gene>
    <name evidence="2" type="ORF">LACBIDRAFT_318471</name>
</gene>
<dbReference type="AlphaFoldDB" id="B0E2I6"/>
<proteinExistence type="predicted"/>
<dbReference type="InParanoid" id="B0E2I6"/>
<sequence length="62" mass="7036">MVRTCFGCSPFFMVTGAHLLIPLDVQEATWLVKLPDHVLTTEELIGYRARALAKHRVHVTDM</sequence>
<dbReference type="RefSeq" id="XP_001890405.1">
    <property type="nucleotide sequence ID" value="XM_001890370.1"/>
</dbReference>
<protein>
    <submittedName>
        <fullName evidence="2">Predicted protein</fullName>
    </submittedName>
</protein>
<evidence type="ECO:0000256" key="1">
    <source>
        <dbReference type="SAM" id="SignalP"/>
    </source>
</evidence>
<dbReference type="OrthoDB" id="446925at2759"/>
<dbReference type="EMBL" id="DS547182">
    <property type="protein sequence ID" value="EDQ98954.1"/>
    <property type="molecule type" value="Genomic_DNA"/>
</dbReference>